<gene>
    <name evidence="2" type="ORF">PSANT_06285</name>
</gene>
<sequence length="492" mass="53387">MSRRKPSASSDKHSARNPTTTLSLAASLPDGNGPAPLHPHQQLWVVPPPVAQLSRNGASVPSSSRTVFEPATGCSGRRDTHHPQKPSLPRRSRKATSPPHGREAAEQSRRSSLNLKGQRRVSDQLPPVVRMKHLVGWILKRSLDIARGKAELPVRSRDAAKKAKGKAKEADELPMFSEAELKLIRSRSGEFDSVLQQLLTDLNDGVSASAGMGATDEKEGKRQTPHPRNESNRKASAQLSAIVEAMRNESLAWSKELTRLEDYEAETSRLEALVDDEGAAESGDVIAWDRHDLDEAGLQQLRDAEAAMEWLQKLEAEDAADAPKAKSRTKGRASRAAQARGADDDNEQLQGTEHDPRWADVEFNVDLLRSRSHQFAQLESLASRYVRTVSAHAAQALRDRTSSSSALAGTSSSSAKRGRRKAATDTNDGGHGSSERLEALLSGVRESRSISTTGAESRPSAPDQSVADVSASTFVEPDESETTDLLRALARM</sequence>
<feature type="region of interest" description="Disordered" evidence="1">
    <location>
        <begin position="396"/>
        <end position="483"/>
    </location>
</feature>
<feature type="compositionally biased region" description="Basic and acidic residues" evidence="1">
    <location>
        <begin position="215"/>
        <end position="233"/>
    </location>
</feature>
<dbReference type="GO" id="GO:0051301">
    <property type="term" value="P:cell division"/>
    <property type="evidence" value="ECO:0007669"/>
    <property type="project" value="InterPro"/>
</dbReference>
<dbReference type="EMBL" id="OOIQ01000019">
    <property type="protein sequence ID" value="SPO48594.1"/>
    <property type="molecule type" value="Genomic_DNA"/>
</dbReference>
<dbReference type="Proteomes" id="UP000325008">
    <property type="component" value="Unassembled WGS sequence"/>
</dbReference>
<dbReference type="PANTHER" id="PTHR14778">
    <property type="entry name" value="KINETOCHORE-ASSOCIATED PROTEIN DSN1 HOMOLOG"/>
    <property type="match status" value="1"/>
</dbReference>
<feature type="compositionally biased region" description="Basic and acidic residues" evidence="1">
    <location>
        <begin position="100"/>
        <end position="109"/>
    </location>
</feature>
<feature type="region of interest" description="Disordered" evidence="1">
    <location>
        <begin position="205"/>
        <end position="236"/>
    </location>
</feature>
<dbReference type="InterPro" id="IPR013218">
    <property type="entry name" value="Dsn1/Mis13"/>
</dbReference>
<feature type="region of interest" description="Disordered" evidence="1">
    <location>
        <begin position="1"/>
        <end position="126"/>
    </location>
</feature>
<evidence type="ECO:0000313" key="3">
    <source>
        <dbReference type="Proteomes" id="UP000325008"/>
    </source>
</evidence>
<organism evidence="2 3">
    <name type="scientific">Pseudozyma antarctica</name>
    <name type="common">Yeast</name>
    <name type="synonym">Candida antarctica</name>
    <dbReference type="NCBI Taxonomy" id="84753"/>
    <lineage>
        <taxon>Eukaryota</taxon>
        <taxon>Fungi</taxon>
        <taxon>Dikarya</taxon>
        <taxon>Basidiomycota</taxon>
        <taxon>Ustilaginomycotina</taxon>
        <taxon>Ustilaginomycetes</taxon>
        <taxon>Ustilaginales</taxon>
        <taxon>Ustilaginaceae</taxon>
        <taxon>Moesziomyces</taxon>
    </lineage>
</organism>
<protein>
    <recommendedName>
        <fullName evidence="4">Kinetochore protein mis13</fullName>
    </recommendedName>
</protein>
<dbReference type="GO" id="GO:0007059">
    <property type="term" value="P:chromosome segregation"/>
    <property type="evidence" value="ECO:0007669"/>
    <property type="project" value="InterPro"/>
</dbReference>
<evidence type="ECO:0000256" key="1">
    <source>
        <dbReference type="SAM" id="MobiDB-lite"/>
    </source>
</evidence>
<dbReference type="GO" id="GO:0000444">
    <property type="term" value="C:MIS12/MIND type complex"/>
    <property type="evidence" value="ECO:0007669"/>
    <property type="project" value="InterPro"/>
</dbReference>
<keyword evidence="3" id="KW-1185">Reference proteome</keyword>
<feature type="compositionally biased region" description="Basic residues" evidence="1">
    <location>
        <begin position="83"/>
        <end position="94"/>
    </location>
</feature>
<name>A0A5C3FW63_PSEA2</name>
<accession>A0A5C3FW63</accession>
<feature type="compositionally biased region" description="Low complexity" evidence="1">
    <location>
        <begin position="402"/>
        <end position="415"/>
    </location>
</feature>
<dbReference type="OrthoDB" id="3364649at2759"/>
<reference evidence="2" key="1">
    <citation type="submission" date="2018-03" db="EMBL/GenBank/DDBJ databases">
        <authorList>
            <person name="Guldener U."/>
        </authorList>
    </citation>
    <scope>NUCLEOTIDE SEQUENCE [LARGE SCALE GENOMIC DNA]</scope>
    <source>
        <strain evidence="2">ATCC34888</strain>
    </source>
</reference>
<evidence type="ECO:0008006" key="4">
    <source>
        <dbReference type="Google" id="ProtNLM"/>
    </source>
</evidence>
<dbReference type="AlphaFoldDB" id="A0A5C3FW63"/>
<feature type="compositionally biased region" description="Polar residues" evidence="1">
    <location>
        <begin position="53"/>
        <end position="66"/>
    </location>
</feature>
<feature type="region of interest" description="Disordered" evidence="1">
    <location>
        <begin position="318"/>
        <end position="357"/>
    </location>
</feature>
<proteinExistence type="predicted"/>
<evidence type="ECO:0000313" key="2">
    <source>
        <dbReference type="EMBL" id="SPO48594.1"/>
    </source>
</evidence>
<comment type="caution">
    <text evidence="2">The sequence shown here is derived from an EMBL/GenBank/DDBJ whole genome shotgun (WGS) entry which is preliminary data.</text>
</comment>
<dbReference type="PANTHER" id="PTHR14778:SF2">
    <property type="entry name" value="KINETOCHORE-ASSOCIATED PROTEIN DSN1 HOMOLOG"/>
    <property type="match status" value="1"/>
</dbReference>